<dbReference type="InterPro" id="IPR025709">
    <property type="entry name" value="Leu_tRNA-synth_edit"/>
</dbReference>
<dbReference type="FunFam" id="3.40.50.620:FF:000056">
    <property type="entry name" value="Leucine--tRNA ligase"/>
    <property type="match status" value="1"/>
</dbReference>
<dbReference type="NCBIfam" id="TIGR00396">
    <property type="entry name" value="leuS_bact"/>
    <property type="match status" value="1"/>
</dbReference>
<evidence type="ECO:0000256" key="3">
    <source>
        <dbReference type="ARBA" id="ARBA00022598"/>
    </source>
</evidence>
<dbReference type="InterPro" id="IPR014729">
    <property type="entry name" value="Rossmann-like_a/b/a_fold"/>
</dbReference>
<evidence type="ECO:0000256" key="1">
    <source>
        <dbReference type="ARBA" id="ARBA00005594"/>
    </source>
</evidence>
<dbReference type="EMBL" id="PFSK01000031">
    <property type="protein sequence ID" value="PJC22584.1"/>
    <property type="molecule type" value="Genomic_DNA"/>
</dbReference>
<feature type="domain" description="Aminoacyl-tRNA synthetase class Ia" evidence="11">
    <location>
        <begin position="443"/>
        <end position="634"/>
    </location>
</feature>
<feature type="domain" description="Leucyl-tRNA synthetase editing" evidence="14">
    <location>
        <begin position="220"/>
        <end position="429"/>
    </location>
</feature>
<comment type="caution">
    <text evidence="15">The sequence shown here is derived from an EMBL/GenBank/DDBJ whole genome shotgun (WGS) entry which is preliminary data.</text>
</comment>
<dbReference type="InterPro" id="IPR009008">
    <property type="entry name" value="Val/Leu/Ile-tRNA-synth_edit"/>
</dbReference>
<evidence type="ECO:0000313" key="16">
    <source>
        <dbReference type="Proteomes" id="UP000228781"/>
    </source>
</evidence>
<proteinExistence type="inferred from homology"/>
<comment type="similarity">
    <text evidence="1 9 10">Belongs to the class-I aminoacyl-tRNA synthetase family.</text>
</comment>
<keyword evidence="4 9" id="KW-0547">Nucleotide-binding</keyword>
<keyword evidence="7 9" id="KW-0030">Aminoacyl-tRNA synthetase</keyword>
<organism evidence="15 16">
    <name type="scientific">candidate division WWE3 bacterium CG_4_9_14_0_2_um_filter_48_10</name>
    <dbReference type="NCBI Taxonomy" id="1975078"/>
    <lineage>
        <taxon>Bacteria</taxon>
        <taxon>Katanobacteria</taxon>
    </lineage>
</organism>
<feature type="binding site" evidence="9">
    <location>
        <position position="610"/>
    </location>
    <ligand>
        <name>ATP</name>
        <dbReference type="ChEBI" id="CHEBI:30616"/>
    </ligand>
</feature>
<dbReference type="PROSITE" id="PS00178">
    <property type="entry name" value="AA_TRNA_LIGASE_I"/>
    <property type="match status" value="1"/>
</dbReference>
<dbReference type="InterPro" id="IPR002302">
    <property type="entry name" value="Leu-tRNA-ligase"/>
</dbReference>
<evidence type="ECO:0000256" key="2">
    <source>
        <dbReference type="ARBA" id="ARBA00022490"/>
    </source>
</evidence>
<reference evidence="16" key="1">
    <citation type="submission" date="2017-09" db="EMBL/GenBank/DDBJ databases">
        <title>Depth-based differentiation of microbial function through sediment-hosted aquifers and enrichment of novel symbionts in the deep terrestrial subsurface.</title>
        <authorList>
            <person name="Probst A.J."/>
            <person name="Ladd B."/>
            <person name="Jarett J.K."/>
            <person name="Geller-Mcgrath D.E."/>
            <person name="Sieber C.M.K."/>
            <person name="Emerson J.B."/>
            <person name="Anantharaman K."/>
            <person name="Thomas B.C."/>
            <person name="Malmstrom R."/>
            <person name="Stieglmeier M."/>
            <person name="Klingl A."/>
            <person name="Woyke T."/>
            <person name="Ryan C.M."/>
            <person name="Banfield J.F."/>
        </authorList>
    </citation>
    <scope>NUCLEOTIDE SEQUENCE [LARGE SCALE GENOMIC DNA]</scope>
</reference>
<sequence length="841" mass="96675">MNYNPEKIEPKWQKRWEKAKLYRAKDFSKKPKYYLLIEFPYPSGERLHVGHGRSYCAFDALARLKRMQGCNVLFPFGWDAFGLPAENYAIRTGIHPAITTRENIAAAKKQVESWGLSFDWSREIATTDPSYYKWTQWIFLQFFKKGLAYKAEVPVNWCPSCKINLANEEVVAGACERCGAPTKRRMQKQWMLKITAYADRLLKDLKLVNYREDIKQQQINWIGKSEGVKIWFEVVGEGDEARIGNVKGLSDVTVTDSRNGPRGRNRLTIPVFTTRPDTLFGATFLVLAPEHPLVNKITAKRQKKRVEAYIKTALRKSELQRQEEIKEKTGVFTGAHVKHPVTGEKLPIWVSDFVLPTYGTGAIMAVPAHDQRDFEFAKKFKLPIKEVIKNETESNFPEEAFPGEGELINSAEFTGSHSKKAIAKITTWLKKKGLGELAVDYKLRDWIFSRQHYWGEPIPIIICKKCGYVPVLEKGLPVKLPYVENYKPTKTGKSPLATIKSWVNVKCPKCHGPAQRETDTMPNWAGSSWYFLRYTDSRNSKKFADRKKLEYWMPVNWYNGGMEHTTLHLLYSRFWYKFLFDLGLVPGPEPYAKRTSHGVVLGPDGYRMSKSQGNVVNPDEVVGEFGADTFRIYEMFMGPFDQMIAWDPKGVIGVHRFLERVWKSNQIIPKQSVGASDRNLERRLHQLIKKVGEDLEKTKFNTAVAALMEFINQLSTANYQLSTTDWQIFLRVLAPFAPHLAEELWAQISQETGVKSQEWSVHQQRWPKHDSKLIEEEVVTVVVQVDGKLRGKIEVQSAKCKVQSEVERLAKREENVAKYLIGKKIKRVVFVPGSLINFTTR</sequence>
<accession>A0A2M8EIM5</accession>
<dbReference type="HAMAP" id="MF_00049_B">
    <property type="entry name" value="Leu_tRNA_synth_B"/>
    <property type="match status" value="1"/>
</dbReference>
<evidence type="ECO:0000256" key="6">
    <source>
        <dbReference type="ARBA" id="ARBA00022917"/>
    </source>
</evidence>
<dbReference type="Pfam" id="PF09334">
    <property type="entry name" value="tRNA-synt_1g"/>
    <property type="match status" value="1"/>
</dbReference>
<dbReference type="InterPro" id="IPR002300">
    <property type="entry name" value="aa-tRNA-synth_Ia"/>
</dbReference>
<dbReference type="PANTHER" id="PTHR43740:SF2">
    <property type="entry name" value="LEUCINE--TRNA LIGASE, MITOCHONDRIAL"/>
    <property type="match status" value="1"/>
</dbReference>
<evidence type="ECO:0000256" key="10">
    <source>
        <dbReference type="RuleBase" id="RU363035"/>
    </source>
</evidence>
<dbReference type="AlphaFoldDB" id="A0A2M8EIM5"/>
<dbReference type="PANTHER" id="PTHR43740">
    <property type="entry name" value="LEUCYL-TRNA SYNTHETASE"/>
    <property type="match status" value="1"/>
</dbReference>
<protein>
    <recommendedName>
        <fullName evidence="9">Leucine--tRNA ligase</fullName>
        <ecNumber evidence="9">6.1.1.4</ecNumber>
    </recommendedName>
    <alternativeName>
        <fullName evidence="9">Leucyl-tRNA synthetase</fullName>
        <shortName evidence="9">LeuRS</shortName>
    </alternativeName>
</protein>
<keyword evidence="6 9" id="KW-0648">Protein biosynthesis</keyword>
<dbReference type="GO" id="GO:0005829">
    <property type="term" value="C:cytosol"/>
    <property type="evidence" value="ECO:0007669"/>
    <property type="project" value="TreeGrafter"/>
</dbReference>
<evidence type="ECO:0000259" key="14">
    <source>
        <dbReference type="Pfam" id="PF13603"/>
    </source>
</evidence>
<dbReference type="FunFam" id="1.10.730.10:FF:000002">
    <property type="entry name" value="Leucine--tRNA ligase"/>
    <property type="match status" value="1"/>
</dbReference>
<dbReference type="Proteomes" id="UP000228781">
    <property type="component" value="Unassembled WGS sequence"/>
</dbReference>
<evidence type="ECO:0000256" key="8">
    <source>
        <dbReference type="ARBA" id="ARBA00047469"/>
    </source>
</evidence>
<dbReference type="PRINTS" id="PR00985">
    <property type="entry name" value="TRNASYNTHLEU"/>
</dbReference>
<comment type="subcellular location">
    <subcellularLocation>
        <location evidence="9">Cytoplasm</location>
    </subcellularLocation>
</comment>
<dbReference type="InterPro" id="IPR001412">
    <property type="entry name" value="aa-tRNA-synth_I_CS"/>
</dbReference>
<dbReference type="Gene3D" id="1.10.730.10">
    <property type="entry name" value="Isoleucyl-tRNA Synthetase, Domain 1"/>
    <property type="match status" value="1"/>
</dbReference>
<evidence type="ECO:0000256" key="4">
    <source>
        <dbReference type="ARBA" id="ARBA00022741"/>
    </source>
</evidence>
<dbReference type="GO" id="GO:0004823">
    <property type="term" value="F:leucine-tRNA ligase activity"/>
    <property type="evidence" value="ECO:0007669"/>
    <property type="project" value="UniProtKB-UniRule"/>
</dbReference>
<dbReference type="GO" id="GO:0002161">
    <property type="term" value="F:aminoacyl-tRNA deacylase activity"/>
    <property type="evidence" value="ECO:0007669"/>
    <property type="project" value="InterPro"/>
</dbReference>
<dbReference type="Gene3D" id="3.90.740.10">
    <property type="entry name" value="Valyl/Leucyl/Isoleucyl-tRNA synthetase, editing domain"/>
    <property type="match status" value="1"/>
</dbReference>
<dbReference type="SUPFAM" id="SSF52374">
    <property type="entry name" value="Nucleotidylyl transferase"/>
    <property type="match status" value="1"/>
</dbReference>
<gene>
    <name evidence="9" type="primary">leuS</name>
    <name evidence="15" type="ORF">CO059_02205</name>
</gene>
<dbReference type="InterPro" id="IPR015413">
    <property type="entry name" value="Methionyl/Leucyl_tRNA_Synth"/>
</dbReference>
<dbReference type="FunFam" id="3.40.50.620:FF:000003">
    <property type="entry name" value="Leucine--tRNA ligase"/>
    <property type="match status" value="1"/>
</dbReference>
<dbReference type="InterPro" id="IPR009080">
    <property type="entry name" value="tRNAsynth_Ia_anticodon-bd"/>
</dbReference>
<comment type="catalytic activity">
    <reaction evidence="8 9">
        <text>tRNA(Leu) + L-leucine + ATP = L-leucyl-tRNA(Leu) + AMP + diphosphate</text>
        <dbReference type="Rhea" id="RHEA:11688"/>
        <dbReference type="Rhea" id="RHEA-COMP:9613"/>
        <dbReference type="Rhea" id="RHEA-COMP:9622"/>
        <dbReference type="ChEBI" id="CHEBI:30616"/>
        <dbReference type="ChEBI" id="CHEBI:33019"/>
        <dbReference type="ChEBI" id="CHEBI:57427"/>
        <dbReference type="ChEBI" id="CHEBI:78442"/>
        <dbReference type="ChEBI" id="CHEBI:78494"/>
        <dbReference type="ChEBI" id="CHEBI:456215"/>
        <dbReference type="EC" id="6.1.1.4"/>
    </reaction>
</comment>
<dbReference type="SUPFAM" id="SSF50677">
    <property type="entry name" value="ValRS/IleRS/LeuRS editing domain"/>
    <property type="match status" value="1"/>
</dbReference>
<evidence type="ECO:0000256" key="7">
    <source>
        <dbReference type="ARBA" id="ARBA00023146"/>
    </source>
</evidence>
<dbReference type="EC" id="6.1.1.4" evidence="9"/>
<evidence type="ECO:0000259" key="12">
    <source>
        <dbReference type="Pfam" id="PF08264"/>
    </source>
</evidence>
<dbReference type="Gene3D" id="3.40.50.620">
    <property type="entry name" value="HUPs"/>
    <property type="match status" value="1"/>
</dbReference>
<keyword evidence="5 9" id="KW-0067">ATP-binding</keyword>
<dbReference type="SUPFAM" id="SSF47323">
    <property type="entry name" value="Anticodon-binding domain of a subclass of class I aminoacyl-tRNA synthetases"/>
    <property type="match status" value="1"/>
</dbReference>
<evidence type="ECO:0000256" key="5">
    <source>
        <dbReference type="ARBA" id="ARBA00022840"/>
    </source>
</evidence>
<feature type="domain" description="Methionyl/Valyl/Leucyl/Isoleucyl-tRNA synthetase anticodon-binding" evidence="12">
    <location>
        <begin position="677"/>
        <end position="798"/>
    </location>
</feature>
<name>A0A2M8EIM5_UNCKA</name>
<dbReference type="GO" id="GO:0005524">
    <property type="term" value="F:ATP binding"/>
    <property type="evidence" value="ECO:0007669"/>
    <property type="project" value="UniProtKB-UniRule"/>
</dbReference>
<keyword evidence="2 9" id="KW-0963">Cytoplasm</keyword>
<dbReference type="CDD" id="cd07958">
    <property type="entry name" value="Anticodon_Ia_Leu_BEm"/>
    <property type="match status" value="1"/>
</dbReference>
<evidence type="ECO:0000259" key="11">
    <source>
        <dbReference type="Pfam" id="PF00133"/>
    </source>
</evidence>
<dbReference type="InterPro" id="IPR013155">
    <property type="entry name" value="M/V/L/I-tRNA-synth_anticd-bd"/>
</dbReference>
<evidence type="ECO:0000259" key="13">
    <source>
        <dbReference type="Pfam" id="PF09334"/>
    </source>
</evidence>
<dbReference type="Pfam" id="PF08264">
    <property type="entry name" value="Anticodon_1"/>
    <property type="match status" value="1"/>
</dbReference>
<dbReference type="Pfam" id="PF13603">
    <property type="entry name" value="tRNA-synt_1_2"/>
    <property type="match status" value="1"/>
</dbReference>
<evidence type="ECO:0000313" key="15">
    <source>
        <dbReference type="EMBL" id="PJC22584.1"/>
    </source>
</evidence>
<dbReference type="GO" id="GO:0006429">
    <property type="term" value="P:leucyl-tRNA aminoacylation"/>
    <property type="evidence" value="ECO:0007669"/>
    <property type="project" value="UniProtKB-UniRule"/>
</dbReference>
<comment type="caution">
    <text evidence="9">Lacks conserved residue(s) required for the propagation of feature annotation.</text>
</comment>
<keyword evidence="3 9" id="KW-0436">Ligase</keyword>
<dbReference type="Pfam" id="PF00133">
    <property type="entry name" value="tRNA-synt_1"/>
    <property type="match status" value="1"/>
</dbReference>
<feature type="short sequence motif" description="'KMSKS' region" evidence="9">
    <location>
        <begin position="607"/>
        <end position="611"/>
    </location>
</feature>
<evidence type="ECO:0000256" key="9">
    <source>
        <dbReference type="HAMAP-Rule" id="MF_00049"/>
    </source>
</evidence>
<feature type="domain" description="Methionyl/Leucyl tRNA synthetase" evidence="13">
    <location>
        <begin position="39"/>
        <end position="187"/>
    </location>
</feature>